<feature type="compositionally biased region" description="Polar residues" evidence="1">
    <location>
        <begin position="1"/>
        <end position="21"/>
    </location>
</feature>
<evidence type="ECO:0000313" key="3">
    <source>
        <dbReference type="Proteomes" id="UP000324748"/>
    </source>
</evidence>
<name>A0A5B0Q2U4_PUCGR</name>
<feature type="region of interest" description="Disordered" evidence="1">
    <location>
        <begin position="1"/>
        <end position="71"/>
    </location>
</feature>
<dbReference type="Proteomes" id="UP000324748">
    <property type="component" value="Unassembled WGS sequence"/>
</dbReference>
<evidence type="ECO:0000256" key="1">
    <source>
        <dbReference type="SAM" id="MobiDB-lite"/>
    </source>
</evidence>
<protein>
    <submittedName>
        <fullName evidence="2">Uncharacterized protein</fullName>
    </submittedName>
</protein>
<gene>
    <name evidence="2" type="ORF">PGT21_015034</name>
</gene>
<comment type="caution">
    <text evidence="2">The sequence shown here is derived from an EMBL/GenBank/DDBJ whole genome shotgun (WGS) entry which is preliminary data.</text>
</comment>
<accession>A0A5B0Q2U4</accession>
<sequence>MNPNPNSLLSTAEQMKRNNANLAREDTNTADSPNLIRPKNPSAAKSPTGSTSHPEATKSANSSSTNPKHPLSLDKVATSAEKHRQVTKQARDIATILGTKTIDVEKAYKETTIATNAALQREAEKDEETTLILEKAFKADAEGDKVRADMFYKIYAKMVTSKDGPSTPQEHEEQRRQAEARIGKKNTVAGGTNFNWGDANSHDDVGFTPFFDKNILELKGPLPLTIFNKA</sequence>
<feature type="region of interest" description="Disordered" evidence="1">
    <location>
        <begin position="161"/>
        <end position="181"/>
    </location>
</feature>
<proteinExistence type="predicted"/>
<dbReference type="AlphaFoldDB" id="A0A5B0Q2U4"/>
<feature type="compositionally biased region" description="Polar residues" evidence="1">
    <location>
        <begin position="43"/>
        <end position="67"/>
    </location>
</feature>
<evidence type="ECO:0000313" key="2">
    <source>
        <dbReference type="EMBL" id="KAA1107476.1"/>
    </source>
</evidence>
<dbReference type="EMBL" id="VSWC01000029">
    <property type="protein sequence ID" value="KAA1107476.1"/>
    <property type="molecule type" value="Genomic_DNA"/>
</dbReference>
<reference evidence="2 3" key="1">
    <citation type="submission" date="2019-05" db="EMBL/GenBank/DDBJ databases">
        <title>Emergence of the Ug99 lineage of the wheat stem rust pathogen through somatic hybridization.</title>
        <authorList>
            <person name="Li F."/>
            <person name="Upadhyaya N.M."/>
            <person name="Sperschneider J."/>
            <person name="Matny O."/>
            <person name="Nguyen-Phuc H."/>
            <person name="Mago R."/>
            <person name="Raley C."/>
            <person name="Miller M.E."/>
            <person name="Silverstein K.A.T."/>
            <person name="Henningsen E."/>
            <person name="Hirsch C.D."/>
            <person name="Visser B."/>
            <person name="Pretorius Z.A."/>
            <person name="Steffenson B.J."/>
            <person name="Schwessinger B."/>
            <person name="Dodds P.N."/>
            <person name="Figueroa M."/>
        </authorList>
    </citation>
    <scope>NUCLEOTIDE SEQUENCE [LARGE SCALE GENOMIC DNA]</scope>
    <source>
        <strain evidence="2">21-0</strain>
    </source>
</reference>
<keyword evidence="3" id="KW-1185">Reference proteome</keyword>
<feature type="compositionally biased region" description="Basic and acidic residues" evidence="1">
    <location>
        <begin position="169"/>
        <end position="181"/>
    </location>
</feature>
<organism evidence="2 3">
    <name type="scientific">Puccinia graminis f. sp. tritici</name>
    <dbReference type="NCBI Taxonomy" id="56615"/>
    <lineage>
        <taxon>Eukaryota</taxon>
        <taxon>Fungi</taxon>
        <taxon>Dikarya</taxon>
        <taxon>Basidiomycota</taxon>
        <taxon>Pucciniomycotina</taxon>
        <taxon>Pucciniomycetes</taxon>
        <taxon>Pucciniales</taxon>
        <taxon>Pucciniaceae</taxon>
        <taxon>Puccinia</taxon>
    </lineage>
</organism>